<accession>A0A1B8RNJ4</accession>
<comment type="similarity">
    <text evidence="1">Belongs to the peptidase C40 family.</text>
</comment>
<dbReference type="PANTHER" id="PTHR47053:SF1">
    <property type="entry name" value="MUREIN DD-ENDOPEPTIDASE MEPH-RELATED"/>
    <property type="match status" value="1"/>
</dbReference>
<dbReference type="AlphaFoldDB" id="A0A1B8RNJ4"/>
<dbReference type="InterPro" id="IPR057309">
    <property type="entry name" value="PcsB_CC"/>
</dbReference>
<keyword evidence="5" id="KW-0788">Thiol protease</keyword>
<dbReference type="Gene3D" id="6.10.250.3150">
    <property type="match status" value="1"/>
</dbReference>
<evidence type="ECO:0000256" key="5">
    <source>
        <dbReference type="ARBA" id="ARBA00022807"/>
    </source>
</evidence>
<dbReference type="SUPFAM" id="SSF54001">
    <property type="entry name" value="Cysteine proteinases"/>
    <property type="match status" value="1"/>
</dbReference>
<dbReference type="Gene3D" id="3.90.1720.10">
    <property type="entry name" value="endopeptidase domain like (from Nostoc punctiforme)"/>
    <property type="match status" value="1"/>
</dbReference>
<feature type="signal peptide" evidence="7">
    <location>
        <begin position="1"/>
        <end position="27"/>
    </location>
</feature>
<protein>
    <submittedName>
        <fullName evidence="9">Glycoside hydrolase</fullName>
    </submittedName>
</protein>
<feature type="domain" description="NlpC/P60" evidence="8">
    <location>
        <begin position="297"/>
        <end position="410"/>
    </location>
</feature>
<comment type="caution">
    <text evidence="9">The sequence shown here is derived from an EMBL/GenBank/DDBJ whole genome shotgun (WGS) entry which is preliminary data.</text>
</comment>
<dbReference type="PANTHER" id="PTHR47053">
    <property type="entry name" value="MUREIN DD-ENDOPEPTIDASE MEPH-RELATED"/>
    <property type="match status" value="1"/>
</dbReference>
<dbReference type="Pfam" id="PF00877">
    <property type="entry name" value="NLPC_P60"/>
    <property type="match status" value="1"/>
</dbReference>
<dbReference type="OrthoDB" id="9808890at2"/>
<sequence length="410" mass="45895">MKKKFLSAIVAGIMAITLIVPPMAVSATPDSGQVQEARQKYEELTKKINEIDRQIQVLDNQIVPLVEKINSNKNEISNINREIDNANKEIEQAKEEIVGQEELLGKRLRELYKSGGQTSYISLIFSAESFSDLITKIDSASRLVKLDQQVVEELLEKQEQLDEKVKSLEVKGEEIKKINEDIQKKLQDFESKKDEQQVLINQAESEQKEFDRLYLADLEREIVKGLVNICYDSSNSRQSLENAVFQLRALRKGQLKSPIVDSEVVDAIENAKKLIEKKKAEEAAANAPNRGNGSTVTGSASAILNEAYKHIGKPYVWGATGPNSFDCSGFTSYVYKNAAGINIGRTTKNQIYAGREVSRSELQPGDLVFPHADHVGIYVGDGKMIHSPKPGKNVEVIPMYGFWRARRILN</sequence>
<dbReference type="eggNOG" id="COG3883">
    <property type="taxonomic scope" value="Bacteria"/>
</dbReference>
<dbReference type="GeneID" id="42776996"/>
<proteinExistence type="inferred from homology"/>
<dbReference type="InterPro" id="IPR051202">
    <property type="entry name" value="Peptidase_C40"/>
</dbReference>
<evidence type="ECO:0000256" key="6">
    <source>
        <dbReference type="SAM" id="Coils"/>
    </source>
</evidence>
<keyword evidence="10" id="KW-1185">Reference proteome</keyword>
<dbReference type="GO" id="GO:0006508">
    <property type="term" value="P:proteolysis"/>
    <property type="evidence" value="ECO:0007669"/>
    <property type="project" value="UniProtKB-KW"/>
</dbReference>
<evidence type="ECO:0000256" key="1">
    <source>
        <dbReference type="ARBA" id="ARBA00007074"/>
    </source>
</evidence>
<dbReference type="RefSeq" id="WP_027099155.1">
    <property type="nucleotide sequence ID" value="NZ_CABJAZ010000020.1"/>
</dbReference>
<feature type="coiled-coil region" evidence="6">
    <location>
        <begin position="151"/>
        <end position="206"/>
    </location>
</feature>
<evidence type="ECO:0000256" key="7">
    <source>
        <dbReference type="SAM" id="SignalP"/>
    </source>
</evidence>
<keyword evidence="4 9" id="KW-0378">Hydrolase</keyword>
<evidence type="ECO:0000256" key="4">
    <source>
        <dbReference type="ARBA" id="ARBA00022801"/>
    </source>
</evidence>
<organism evidence="9 10">
    <name type="scientific">Clostridium paraputrificum</name>
    <dbReference type="NCBI Taxonomy" id="29363"/>
    <lineage>
        <taxon>Bacteria</taxon>
        <taxon>Bacillati</taxon>
        <taxon>Bacillota</taxon>
        <taxon>Clostridia</taxon>
        <taxon>Eubacteriales</taxon>
        <taxon>Clostridiaceae</taxon>
        <taxon>Clostridium</taxon>
    </lineage>
</organism>
<evidence type="ECO:0000259" key="8">
    <source>
        <dbReference type="PROSITE" id="PS51935"/>
    </source>
</evidence>
<keyword evidence="2" id="KW-0645">Protease</keyword>
<dbReference type="PROSITE" id="PS51935">
    <property type="entry name" value="NLPC_P60"/>
    <property type="match status" value="1"/>
</dbReference>
<keyword evidence="3 7" id="KW-0732">Signal</keyword>
<dbReference type="Pfam" id="PF24568">
    <property type="entry name" value="CC_PcsB"/>
    <property type="match status" value="1"/>
</dbReference>
<dbReference type="GO" id="GO:0008234">
    <property type="term" value="F:cysteine-type peptidase activity"/>
    <property type="evidence" value="ECO:0007669"/>
    <property type="project" value="UniProtKB-KW"/>
</dbReference>
<reference evidence="9 10" key="1">
    <citation type="submission" date="2016-06" db="EMBL/GenBank/DDBJ databases">
        <authorList>
            <person name="Kjaerup R.B."/>
            <person name="Dalgaard T.S."/>
            <person name="Juul-Madsen H.R."/>
        </authorList>
    </citation>
    <scope>NUCLEOTIDE SEQUENCE [LARGE SCALE GENOMIC DNA]</scope>
    <source>
        <strain evidence="9 10">373-A1</strain>
    </source>
</reference>
<dbReference type="EMBL" id="MAPZ01000022">
    <property type="protein sequence ID" value="OBY10294.1"/>
    <property type="molecule type" value="Genomic_DNA"/>
</dbReference>
<dbReference type="InterPro" id="IPR000064">
    <property type="entry name" value="NLP_P60_dom"/>
</dbReference>
<feature type="chain" id="PRO_5039010197" evidence="7">
    <location>
        <begin position="28"/>
        <end position="410"/>
    </location>
</feature>
<evidence type="ECO:0000256" key="2">
    <source>
        <dbReference type="ARBA" id="ARBA00022670"/>
    </source>
</evidence>
<evidence type="ECO:0000256" key="3">
    <source>
        <dbReference type="ARBA" id="ARBA00022729"/>
    </source>
</evidence>
<feature type="coiled-coil region" evidence="6">
    <location>
        <begin position="34"/>
        <end position="103"/>
    </location>
</feature>
<gene>
    <name evidence="9" type="ORF">CP373A1_11415</name>
</gene>
<dbReference type="InterPro" id="IPR038765">
    <property type="entry name" value="Papain-like_cys_pep_sf"/>
</dbReference>
<evidence type="ECO:0000313" key="10">
    <source>
        <dbReference type="Proteomes" id="UP000092714"/>
    </source>
</evidence>
<dbReference type="eggNOG" id="COG0791">
    <property type="taxonomic scope" value="Bacteria"/>
</dbReference>
<evidence type="ECO:0000313" key="9">
    <source>
        <dbReference type="EMBL" id="OBY10294.1"/>
    </source>
</evidence>
<name>A0A1B8RNJ4_9CLOT</name>
<keyword evidence="6" id="KW-0175">Coiled coil</keyword>
<dbReference type="Proteomes" id="UP000092714">
    <property type="component" value="Unassembled WGS sequence"/>
</dbReference>